<dbReference type="Gene3D" id="2.60.40.3050">
    <property type="match status" value="3"/>
</dbReference>
<dbReference type="Gene3D" id="3.40.50.410">
    <property type="entry name" value="von Willebrand factor, type A domain"/>
    <property type="match status" value="1"/>
</dbReference>
<evidence type="ECO:0000313" key="4">
    <source>
        <dbReference type="EMBL" id="PPK81346.1"/>
    </source>
</evidence>
<sequence length="922" mass="100959">MLKIIRKGLPVMLLALLGLFLSPEKTLAASAQPLTVYVTTVIDNSADYPNQAGQINSRYDAKRIYQMSKTSSYPAYYPSGYETGVVTVKNGFTSTVKFSGKSSGINCNTVWFGANGYTDSHLSLVSVEYGKNVSAYTYNGTGNASNPFALQAYNWISIGGNAAEVRVTLHFKYNPDIDEVPPEEVPEPEHKKVIDYLGDGAGNPDTDAHGVNNYRIYLDLTTSREEEAKKSDIIFVLDVSNSMEESMGGQTRFQVMKQTVYNAVSTLSENPDNRFSIITFGTNSNLVVSGSTDRNSLLQTINSLALPGGLEGGTNYYQSMNQASELIGGISSPGAEQVVFFITDGQPTAATPAAQALGYSVYTEVGTVYAADAARRMQGVDRFYSIFMGSSTGGASTLQTITQMVNTNIEKYMVQAASAEQISNAFNRFLSQISNSFYDVTINDQLSEYVDYMGDLKVMRQSGSAQPEYLSDGSDYTAGFENAGINIKLLSGTLPASRYVVSFNVRASDKAMDSYDSNQSYPHTGDSGTDYPGNGTSSGMPGFYSNSKAGLTYSYGKSGKAEYAYNKPVVQVVEPEPVKAEIQLKKILTGMTLEAGSFQFEISRISEGKEIPVSTAFNDGEGNITFPDVELKKPGVFLYHVKEIIPQNKIPGMVYDTKTIQVEAEAVRSGDELKVQVRYPADVSFVNHYEPQPVSVSLSAQKKLLGRTLKKGMFQFRLLNGNNEGVETVTNDGSGKISFSPLTFTKQGTYTYLIRESVPIPADPNITYDLKTITAKVLVTDSGGKLKAEVSYWPDQVFKNSFTYQTESATIEVKKVLTGMQLTAGLFEFELKDMETGDVQKSENRADGTVGFIKSYEEPGEHTYQIREIKPSEPILYMNYDSKIITVTVLVKDDGTGNLVTTVEYPDDKTFYNSYQIRGGIW</sequence>
<dbReference type="SUPFAM" id="SSF53300">
    <property type="entry name" value="vWA-like"/>
    <property type="match status" value="1"/>
</dbReference>
<dbReference type="PROSITE" id="PS50234">
    <property type="entry name" value="VWFA"/>
    <property type="match status" value="1"/>
</dbReference>
<dbReference type="NCBIfam" id="TIGR03786">
    <property type="entry name" value="strep_pil_rpt"/>
    <property type="match status" value="2"/>
</dbReference>
<dbReference type="Pfam" id="PF13519">
    <property type="entry name" value="VWA_2"/>
    <property type="match status" value="1"/>
</dbReference>
<reference evidence="4 5" key="1">
    <citation type="submission" date="2018-02" db="EMBL/GenBank/DDBJ databases">
        <title>Genomic Encyclopedia of Archaeal and Bacterial Type Strains, Phase II (KMG-II): from individual species to whole genera.</title>
        <authorList>
            <person name="Goeker M."/>
        </authorList>
    </citation>
    <scope>NUCLEOTIDE SEQUENCE [LARGE SCALE GENOMIC DNA]</scope>
    <source>
        <strain evidence="4 5">DSM 3808</strain>
    </source>
</reference>
<dbReference type="AlphaFoldDB" id="A0A2S6HU77"/>
<dbReference type="RefSeq" id="WP_104436442.1">
    <property type="nucleotide sequence ID" value="NZ_PTJA01000004.1"/>
</dbReference>
<dbReference type="PANTHER" id="PTHR22588">
    <property type="entry name" value="VWFA DOMAIN-CONTAINING PROTEIN"/>
    <property type="match status" value="1"/>
</dbReference>
<dbReference type="InterPro" id="IPR055384">
    <property type="entry name" value="DUF7604"/>
</dbReference>
<dbReference type="EMBL" id="PTJA01000004">
    <property type="protein sequence ID" value="PPK81346.1"/>
    <property type="molecule type" value="Genomic_DNA"/>
</dbReference>
<dbReference type="InterPro" id="IPR036465">
    <property type="entry name" value="vWFA_dom_sf"/>
</dbReference>
<dbReference type="InterPro" id="IPR052229">
    <property type="entry name" value="Collagen-VI/PIF"/>
</dbReference>
<dbReference type="PANTHER" id="PTHR22588:SF3">
    <property type="entry name" value="VWFA DOMAIN-CONTAINING PROTEIN"/>
    <property type="match status" value="1"/>
</dbReference>
<name>A0A2S6HU77_9FIRM</name>
<evidence type="ECO:0000256" key="1">
    <source>
        <dbReference type="SAM" id="MobiDB-lite"/>
    </source>
</evidence>
<dbReference type="OrthoDB" id="6206554at2"/>
<dbReference type="InterPro" id="IPR002035">
    <property type="entry name" value="VWF_A"/>
</dbReference>
<dbReference type="Pfam" id="PF24558">
    <property type="entry name" value="DUF7604"/>
    <property type="match status" value="1"/>
</dbReference>
<feature type="domain" description="VWFA" evidence="3">
    <location>
        <begin position="232"/>
        <end position="433"/>
    </location>
</feature>
<evidence type="ECO:0000313" key="5">
    <source>
        <dbReference type="Proteomes" id="UP000237749"/>
    </source>
</evidence>
<dbReference type="InterPro" id="IPR038174">
    <property type="entry name" value="Strep_pil_link_sf"/>
</dbReference>
<dbReference type="SMART" id="SM00327">
    <property type="entry name" value="VWA"/>
    <property type="match status" value="1"/>
</dbReference>
<accession>A0A2S6HU77</accession>
<feature type="chain" id="PRO_5015622923" evidence="2">
    <location>
        <begin position="29"/>
        <end position="922"/>
    </location>
</feature>
<dbReference type="InterPro" id="IPR022464">
    <property type="entry name" value="Strep_pil_isopept_link"/>
</dbReference>
<feature type="signal peptide" evidence="2">
    <location>
        <begin position="1"/>
        <end position="28"/>
    </location>
</feature>
<evidence type="ECO:0000259" key="3">
    <source>
        <dbReference type="PROSITE" id="PS50234"/>
    </source>
</evidence>
<organism evidence="4 5">
    <name type="scientific">Lacrimispora xylanisolvens</name>
    <dbReference type="NCBI Taxonomy" id="384636"/>
    <lineage>
        <taxon>Bacteria</taxon>
        <taxon>Bacillati</taxon>
        <taxon>Bacillota</taxon>
        <taxon>Clostridia</taxon>
        <taxon>Lachnospirales</taxon>
        <taxon>Lachnospiraceae</taxon>
        <taxon>Lacrimispora</taxon>
    </lineage>
</organism>
<protein>
    <submittedName>
        <fullName evidence="4">Pilin isopeptide linkage protein</fullName>
    </submittedName>
</protein>
<dbReference type="Pfam" id="PF12892">
    <property type="entry name" value="FctA"/>
    <property type="match status" value="3"/>
</dbReference>
<dbReference type="Proteomes" id="UP000237749">
    <property type="component" value="Unassembled WGS sequence"/>
</dbReference>
<feature type="region of interest" description="Disordered" evidence="1">
    <location>
        <begin position="513"/>
        <end position="534"/>
    </location>
</feature>
<proteinExistence type="predicted"/>
<keyword evidence="2" id="KW-0732">Signal</keyword>
<comment type="caution">
    <text evidence="4">The sequence shown here is derived from an EMBL/GenBank/DDBJ whole genome shotgun (WGS) entry which is preliminary data.</text>
</comment>
<dbReference type="CDD" id="cd00198">
    <property type="entry name" value="vWFA"/>
    <property type="match status" value="1"/>
</dbReference>
<keyword evidence="5" id="KW-1185">Reference proteome</keyword>
<gene>
    <name evidence="4" type="ORF">BXY41_104147</name>
</gene>
<evidence type="ECO:0000256" key="2">
    <source>
        <dbReference type="SAM" id="SignalP"/>
    </source>
</evidence>